<name>A0AAN9RXX9_PSOTE</name>
<dbReference type="EMBL" id="JAYMYS010000008">
    <property type="protein sequence ID" value="KAK7385420.1"/>
    <property type="molecule type" value="Genomic_DNA"/>
</dbReference>
<protein>
    <submittedName>
        <fullName evidence="1">Uncharacterized protein</fullName>
    </submittedName>
</protein>
<gene>
    <name evidence="1" type="ORF">VNO78_31138</name>
</gene>
<dbReference type="AlphaFoldDB" id="A0AAN9RXX9"/>
<evidence type="ECO:0000313" key="1">
    <source>
        <dbReference type="EMBL" id="KAK7385420.1"/>
    </source>
</evidence>
<organism evidence="1 2">
    <name type="scientific">Psophocarpus tetragonolobus</name>
    <name type="common">Winged bean</name>
    <name type="synonym">Dolichos tetragonolobus</name>
    <dbReference type="NCBI Taxonomy" id="3891"/>
    <lineage>
        <taxon>Eukaryota</taxon>
        <taxon>Viridiplantae</taxon>
        <taxon>Streptophyta</taxon>
        <taxon>Embryophyta</taxon>
        <taxon>Tracheophyta</taxon>
        <taxon>Spermatophyta</taxon>
        <taxon>Magnoliopsida</taxon>
        <taxon>eudicotyledons</taxon>
        <taxon>Gunneridae</taxon>
        <taxon>Pentapetalae</taxon>
        <taxon>rosids</taxon>
        <taxon>fabids</taxon>
        <taxon>Fabales</taxon>
        <taxon>Fabaceae</taxon>
        <taxon>Papilionoideae</taxon>
        <taxon>50 kb inversion clade</taxon>
        <taxon>NPAAA clade</taxon>
        <taxon>indigoferoid/millettioid clade</taxon>
        <taxon>Phaseoleae</taxon>
        <taxon>Psophocarpus</taxon>
    </lineage>
</organism>
<accession>A0AAN9RXX9</accession>
<sequence length="80" mass="9100">MDCIVVSYENVNYIFSYLSEKKKRREFSFLAVEECTLDLCVGKNDREGSLVGLCVWENGRERLRGVSLILMFGQMAKGGP</sequence>
<comment type="caution">
    <text evidence="1">The sequence shown here is derived from an EMBL/GenBank/DDBJ whole genome shotgun (WGS) entry which is preliminary data.</text>
</comment>
<proteinExistence type="predicted"/>
<keyword evidence="2" id="KW-1185">Reference proteome</keyword>
<evidence type="ECO:0000313" key="2">
    <source>
        <dbReference type="Proteomes" id="UP001386955"/>
    </source>
</evidence>
<dbReference type="Proteomes" id="UP001386955">
    <property type="component" value="Unassembled WGS sequence"/>
</dbReference>
<reference evidence="1 2" key="1">
    <citation type="submission" date="2024-01" db="EMBL/GenBank/DDBJ databases">
        <title>The genomes of 5 underutilized Papilionoideae crops provide insights into root nodulation and disease resistanc.</title>
        <authorList>
            <person name="Jiang F."/>
        </authorList>
    </citation>
    <scope>NUCLEOTIDE SEQUENCE [LARGE SCALE GENOMIC DNA]</scope>
    <source>
        <strain evidence="1">DUOXIRENSHENG_FW03</strain>
        <tissue evidence="1">Leaves</tissue>
    </source>
</reference>